<sequence>MTTTPIDPPEPDETDQPDVVPSLDPDQPMADPQTHPAPDPE</sequence>
<reference evidence="3" key="1">
    <citation type="journal article" date="2019" name="Int. J. Syst. Evol. Microbiol.">
        <title>The Global Catalogue of Microorganisms (GCM) 10K type strain sequencing project: providing services to taxonomists for standard genome sequencing and annotation.</title>
        <authorList>
            <consortium name="The Broad Institute Genomics Platform"/>
            <consortium name="The Broad Institute Genome Sequencing Center for Infectious Disease"/>
            <person name="Wu L."/>
            <person name="Ma J."/>
        </authorList>
    </citation>
    <scope>NUCLEOTIDE SEQUENCE [LARGE SCALE GENOMIC DNA]</scope>
    <source>
        <strain evidence="3">JCM 18459</strain>
    </source>
</reference>
<gene>
    <name evidence="2" type="ORF">GCM10023340_22020</name>
</gene>
<protein>
    <recommendedName>
        <fullName evidence="4">Stereocilin</fullName>
    </recommendedName>
</protein>
<proteinExistence type="predicted"/>
<comment type="caution">
    <text evidence="2">The sequence shown here is derived from an EMBL/GenBank/DDBJ whole genome shotgun (WGS) entry which is preliminary data.</text>
</comment>
<dbReference type="EMBL" id="BAABKG010000002">
    <property type="protein sequence ID" value="GAA5148313.1"/>
    <property type="molecule type" value="Genomic_DNA"/>
</dbReference>
<evidence type="ECO:0000313" key="2">
    <source>
        <dbReference type="EMBL" id="GAA5148313.1"/>
    </source>
</evidence>
<keyword evidence="3" id="KW-1185">Reference proteome</keyword>
<accession>A0ABP9PKZ5</accession>
<evidence type="ECO:0000256" key="1">
    <source>
        <dbReference type="SAM" id="MobiDB-lite"/>
    </source>
</evidence>
<organism evidence="2 3">
    <name type="scientific">Nocardioides marinquilinus</name>
    <dbReference type="NCBI Taxonomy" id="1210400"/>
    <lineage>
        <taxon>Bacteria</taxon>
        <taxon>Bacillati</taxon>
        <taxon>Actinomycetota</taxon>
        <taxon>Actinomycetes</taxon>
        <taxon>Propionibacteriales</taxon>
        <taxon>Nocardioidaceae</taxon>
        <taxon>Nocardioides</taxon>
    </lineage>
</organism>
<evidence type="ECO:0000313" key="3">
    <source>
        <dbReference type="Proteomes" id="UP001500221"/>
    </source>
</evidence>
<name>A0ABP9PKZ5_9ACTN</name>
<evidence type="ECO:0008006" key="4">
    <source>
        <dbReference type="Google" id="ProtNLM"/>
    </source>
</evidence>
<dbReference type="Proteomes" id="UP001500221">
    <property type="component" value="Unassembled WGS sequence"/>
</dbReference>
<dbReference type="RefSeq" id="WP_345458207.1">
    <property type="nucleotide sequence ID" value="NZ_BAABKG010000002.1"/>
</dbReference>
<feature type="region of interest" description="Disordered" evidence="1">
    <location>
        <begin position="1"/>
        <end position="41"/>
    </location>
</feature>